<comment type="caution">
    <text evidence="2">The sequence shown here is derived from an EMBL/GenBank/DDBJ whole genome shotgun (WGS) entry which is preliminary data.</text>
</comment>
<sequence length="53" mass="5740">MANVGTNRTNNTSNCLNTTIASAPTKDYEENVTASSSRAANNYQNIDERTEEG</sequence>
<dbReference type="Proteomes" id="UP000789759">
    <property type="component" value="Unassembled WGS sequence"/>
</dbReference>
<organism evidence="2 3">
    <name type="scientific">Cetraspora pellucida</name>
    <dbReference type="NCBI Taxonomy" id="1433469"/>
    <lineage>
        <taxon>Eukaryota</taxon>
        <taxon>Fungi</taxon>
        <taxon>Fungi incertae sedis</taxon>
        <taxon>Mucoromycota</taxon>
        <taxon>Glomeromycotina</taxon>
        <taxon>Glomeromycetes</taxon>
        <taxon>Diversisporales</taxon>
        <taxon>Gigasporaceae</taxon>
        <taxon>Cetraspora</taxon>
    </lineage>
</organism>
<feature type="region of interest" description="Disordered" evidence="1">
    <location>
        <begin position="28"/>
        <end position="53"/>
    </location>
</feature>
<evidence type="ECO:0000313" key="3">
    <source>
        <dbReference type="Proteomes" id="UP000789759"/>
    </source>
</evidence>
<dbReference type="EMBL" id="CAJVQA010005997">
    <property type="protein sequence ID" value="CAG8631943.1"/>
    <property type="molecule type" value="Genomic_DNA"/>
</dbReference>
<protein>
    <submittedName>
        <fullName evidence="2">19380_t:CDS:1</fullName>
    </submittedName>
</protein>
<evidence type="ECO:0000256" key="1">
    <source>
        <dbReference type="SAM" id="MobiDB-lite"/>
    </source>
</evidence>
<gene>
    <name evidence="2" type="ORF">CPELLU_LOCUS8429</name>
</gene>
<name>A0A9N9DEA3_9GLOM</name>
<keyword evidence="3" id="KW-1185">Reference proteome</keyword>
<proteinExistence type="predicted"/>
<feature type="non-terminal residue" evidence="2">
    <location>
        <position position="53"/>
    </location>
</feature>
<evidence type="ECO:0000313" key="2">
    <source>
        <dbReference type="EMBL" id="CAG8631943.1"/>
    </source>
</evidence>
<dbReference type="AlphaFoldDB" id="A0A9N9DEA3"/>
<feature type="compositionally biased region" description="Polar residues" evidence="1">
    <location>
        <begin position="32"/>
        <end position="45"/>
    </location>
</feature>
<accession>A0A9N9DEA3</accession>
<reference evidence="2" key="1">
    <citation type="submission" date="2021-06" db="EMBL/GenBank/DDBJ databases">
        <authorList>
            <person name="Kallberg Y."/>
            <person name="Tangrot J."/>
            <person name="Rosling A."/>
        </authorList>
    </citation>
    <scope>NUCLEOTIDE SEQUENCE</scope>
    <source>
        <strain evidence="2">FL966</strain>
    </source>
</reference>